<protein>
    <recommendedName>
        <fullName evidence="4">Fucose-specific lectin</fullName>
    </recommendedName>
</protein>
<organism evidence="2 3">
    <name type="scientific">Thelephora terrestris</name>
    <dbReference type="NCBI Taxonomy" id="56493"/>
    <lineage>
        <taxon>Eukaryota</taxon>
        <taxon>Fungi</taxon>
        <taxon>Dikarya</taxon>
        <taxon>Basidiomycota</taxon>
        <taxon>Agaricomycotina</taxon>
        <taxon>Agaricomycetes</taxon>
        <taxon>Thelephorales</taxon>
        <taxon>Thelephoraceae</taxon>
        <taxon>Thelephora</taxon>
    </lineage>
</organism>
<comment type="similarity">
    <text evidence="1">Belongs to the fungal fucose-specific lectin family.</text>
</comment>
<dbReference type="Gene3D" id="2.40.128.190">
    <property type="match status" value="1"/>
</dbReference>
<evidence type="ECO:0000313" key="2">
    <source>
        <dbReference type="EMBL" id="KAF9778033.1"/>
    </source>
</evidence>
<evidence type="ECO:0000256" key="1">
    <source>
        <dbReference type="ARBA" id="ARBA00009042"/>
    </source>
</evidence>
<keyword evidence="3" id="KW-1185">Reference proteome</keyword>
<reference evidence="2" key="2">
    <citation type="submission" date="2020-11" db="EMBL/GenBank/DDBJ databases">
        <authorList>
            <consortium name="DOE Joint Genome Institute"/>
            <person name="Kuo A."/>
            <person name="Miyauchi S."/>
            <person name="Kiss E."/>
            <person name="Drula E."/>
            <person name="Kohler A."/>
            <person name="Sanchez-Garcia M."/>
            <person name="Andreopoulos B."/>
            <person name="Barry K.W."/>
            <person name="Bonito G."/>
            <person name="Buee M."/>
            <person name="Carver A."/>
            <person name="Chen C."/>
            <person name="Cichocki N."/>
            <person name="Clum A."/>
            <person name="Culley D."/>
            <person name="Crous P.W."/>
            <person name="Fauchery L."/>
            <person name="Girlanda M."/>
            <person name="Hayes R."/>
            <person name="Keri Z."/>
            <person name="Labutti K."/>
            <person name="Lipzen A."/>
            <person name="Lombard V."/>
            <person name="Magnuson J."/>
            <person name="Maillard F."/>
            <person name="Morin E."/>
            <person name="Murat C."/>
            <person name="Nolan M."/>
            <person name="Ohm R."/>
            <person name="Pangilinan J."/>
            <person name="Pereira M."/>
            <person name="Perotto S."/>
            <person name="Peter M."/>
            <person name="Riley R."/>
            <person name="Sitrit Y."/>
            <person name="Stielow B."/>
            <person name="Szollosi G."/>
            <person name="Zifcakova L."/>
            <person name="Stursova M."/>
            <person name="Spatafora J.W."/>
            <person name="Tedersoo L."/>
            <person name="Vaario L.-M."/>
            <person name="Yamada A."/>
            <person name="Yan M."/>
            <person name="Wang P."/>
            <person name="Xu J."/>
            <person name="Bruns T."/>
            <person name="Baldrian P."/>
            <person name="Vilgalys R."/>
            <person name="Henrissat B."/>
            <person name="Grigoriev I.V."/>
            <person name="Hibbett D."/>
            <person name="Nagy L.G."/>
            <person name="Martin F.M."/>
        </authorList>
    </citation>
    <scope>NUCLEOTIDE SEQUENCE</scope>
    <source>
        <strain evidence="2">UH-Tt-Lm1</strain>
    </source>
</reference>
<proteinExistence type="inferred from homology"/>
<comment type="caution">
    <text evidence="2">The sequence shown here is derived from an EMBL/GenBank/DDBJ whole genome shotgun (WGS) entry which is preliminary data.</text>
</comment>
<dbReference type="InterPro" id="IPR012475">
    <property type="entry name" value="Fungal_lectin"/>
</dbReference>
<dbReference type="SUPFAM" id="SSF89372">
    <property type="entry name" value="Fucose-specific lectin"/>
    <property type="match status" value="1"/>
</dbReference>
<dbReference type="Gene3D" id="2.120.10.70">
    <property type="entry name" value="Fucose-specific lectin"/>
    <property type="match status" value="1"/>
</dbReference>
<sequence length="301" mass="33103">MTSPVTGTGISVFTDRKWSLGVVYQLINSHLGLSKHLDGVWKSTEQLQATPVEGSPVASITYLGGKQIRIYYLDTNYIVQELCWSEGKGWFLGAIGNSKAKATPGSGLAAVVFGAKEPAGGAAGEHIRVYYQESGTNIVKELANDGSWYTGGLHVSGALGCTSLAAVAYYFQDQTQLRVYYQAQDLNLKEYGYNKTKDWFQGAFNPGKATVQTPLAALAFDKVQLQVYWRDLEGRVVFSRNTGSWGSASVISDIGPGYRFAVLQWENGKYLRIYYQLFNGHLAEYCSDDGGKTWFVGKFKP</sequence>
<name>A0A9P6L1B7_9AGAM</name>
<reference evidence="2" key="1">
    <citation type="journal article" date="2020" name="Nat. Commun.">
        <title>Large-scale genome sequencing of mycorrhizal fungi provides insights into the early evolution of symbiotic traits.</title>
        <authorList>
            <person name="Miyauchi S."/>
            <person name="Kiss E."/>
            <person name="Kuo A."/>
            <person name="Drula E."/>
            <person name="Kohler A."/>
            <person name="Sanchez-Garcia M."/>
            <person name="Morin E."/>
            <person name="Andreopoulos B."/>
            <person name="Barry K.W."/>
            <person name="Bonito G."/>
            <person name="Buee M."/>
            <person name="Carver A."/>
            <person name="Chen C."/>
            <person name="Cichocki N."/>
            <person name="Clum A."/>
            <person name="Culley D."/>
            <person name="Crous P.W."/>
            <person name="Fauchery L."/>
            <person name="Girlanda M."/>
            <person name="Hayes R.D."/>
            <person name="Keri Z."/>
            <person name="LaButti K."/>
            <person name="Lipzen A."/>
            <person name="Lombard V."/>
            <person name="Magnuson J."/>
            <person name="Maillard F."/>
            <person name="Murat C."/>
            <person name="Nolan M."/>
            <person name="Ohm R.A."/>
            <person name="Pangilinan J."/>
            <person name="Pereira M.F."/>
            <person name="Perotto S."/>
            <person name="Peter M."/>
            <person name="Pfister S."/>
            <person name="Riley R."/>
            <person name="Sitrit Y."/>
            <person name="Stielow J.B."/>
            <person name="Szollosi G."/>
            <person name="Zifcakova L."/>
            <person name="Stursova M."/>
            <person name="Spatafora J.W."/>
            <person name="Tedersoo L."/>
            <person name="Vaario L.M."/>
            <person name="Yamada A."/>
            <person name="Yan M."/>
            <person name="Wang P."/>
            <person name="Xu J."/>
            <person name="Bruns T."/>
            <person name="Baldrian P."/>
            <person name="Vilgalys R."/>
            <person name="Dunand C."/>
            <person name="Henrissat B."/>
            <person name="Grigoriev I.V."/>
            <person name="Hibbett D."/>
            <person name="Nagy L.G."/>
            <person name="Martin F.M."/>
        </authorList>
    </citation>
    <scope>NUCLEOTIDE SEQUENCE</scope>
    <source>
        <strain evidence="2">UH-Tt-Lm1</strain>
    </source>
</reference>
<evidence type="ECO:0008006" key="4">
    <source>
        <dbReference type="Google" id="ProtNLM"/>
    </source>
</evidence>
<accession>A0A9P6L1B7</accession>
<dbReference type="OrthoDB" id="407298at2759"/>
<dbReference type="Pfam" id="PF07938">
    <property type="entry name" value="Fungal_lectin"/>
    <property type="match status" value="1"/>
</dbReference>
<gene>
    <name evidence="2" type="ORF">BJ322DRAFT_1214931</name>
</gene>
<dbReference type="AlphaFoldDB" id="A0A9P6L1B7"/>
<dbReference type="EMBL" id="WIUZ02000025">
    <property type="protein sequence ID" value="KAF9778033.1"/>
    <property type="molecule type" value="Genomic_DNA"/>
</dbReference>
<evidence type="ECO:0000313" key="3">
    <source>
        <dbReference type="Proteomes" id="UP000736335"/>
    </source>
</evidence>
<dbReference type="Proteomes" id="UP000736335">
    <property type="component" value="Unassembled WGS sequence"/>
</dbReference>